<dbReference type="EMBL" id="JBHSUC010000003">
    <property type="protein sequence ID" value="MFC6361378.1"/>
    <property type="molecule type" value="Genomic_DNA"/>
</dbReference>
<dbReference type="Gene3D" id="3.10.310.10">
    <property type="entry name" value="Diaminopimelate Epimerase, Chain A, domain 1"/>
    <property type="match status" value="2"/>
</dbReference>
<dbReference type="PANTHER" id="PTHR13774">
    <property type="entry name" value="PHENAZINE BIOSYNTHESIS PROTEIN"/>
    <property type="match status" value="1"/>
</dbReference>
<dbReference type="SUPFAM" id="SSF54506">
    <property type="entry name" value="Diaminopimelate epimerase-like"/>
    <property type="match status" value="1"/>
</dbReference>
<dbReference type="Proteomes" id="UP001596215">
    <property type="component" value="Unassembled WGS sequence"/>
</dbReference>
<evidence type="ECO:0000313" key="2">
    <source>
        <dbReference type="EMBL" id="MFC6361378.1"/>
    </source>
</evidence>
<dbReference type="NCBIfam" id="TIGR00654">
    <property type="entry name" value="PhzF_family"/>
    <property type="match status" value="1"/>
</dbReference>
<protein>
    <submittedName>
        <fullName evidence="2">PhzF family phenazine biosynthesis protein</fullName>
    </submittedName>
</protein>
<reference evidence="3" key="1">
    <citation type="journal article" date="2019" name="Int. J. Syst. Evol. Microbiol.">
        <title>The Global Catalogue of Microorganisms (GCM) 10K type strain sequencing project: providing services to taxonomists for standard genome sequencing and annotation.</title>
        <authorList>
            <consortium name="The Broad Institute Genomics Platform"/>
            <consortium name="The Broad Institute Genome Sequencing Center for Infectious Disease"/>
            <person name="Wu L."/>
            <person name="Ma J."/>
        </authorList>
    </citation>
    <scope>NUCLEOTIDE SEQUENCE [LARGE SCALE GENOMIC DNA]</scope>
    <source>
        <strain evidence="3">CGMCC 4.1530</strain>
    </source>
</reference>
<gene>
    <name evidence="2" type="ORF">ACFP73_04585</name>
</gene>
<keyword evidence="3" id="KW-1185">Reference proteome</keyword>
<evidence type="ECO:0000313" key="3">
    <source>
        <dbReference type="Proteomes" id="UP001596215"/>
    </source>
</evidence>
<name>A0ABW1VLK4_9GAMM</name>
<organism evidence="2 3">
    <name type="scientific">Tatumella punctata</name>
    <dbReference type="NCBI Taxonomy" id="399969"/>
    <lineage>
        <taxon>Bacteria</taxon>
        <taxon>Pseudomonadati</taxon>
        <taxon>Pseudomonadota</taxon>
        <taxon>Gammaproteobacteria</taxon>
        <taxon>Enterobacterales</taxon>
        <taxon>Erwiniaceae</taxon>
        <taxon>Tatumella</taxon>
    </lineage>
</organism>
<dbReference type="Pfam" id="PF02567">
    <property type="entry name" value="PhzC-PhzF"/>
    <property type="match status" value="1"/>
</dbReference>
<proteinExistence type="inferred from homology"/>
<accession>A0ABW1VLK4</accession>
<comment type="caution">
    <text evidence="2">The sequence shown here is derived from an EMBL/GenBank/DDBJ whole genome shotgun (WGS) entry which is preliminary data.</text>
</comment>
<dbReference type="RefSeq" id="WP_212708663.1">
    <property type="nucleotide sequence ID" value="NZ_BAAAFW010000025.1"/>
</dbReference>
<dbReference type="InterPro" id="IPR003719">
    <property type="entry name" value="Phenazine_PhzF-like"/>
</dbReference>
<sequence length="284" mass="30648">MSREVSFSQADVFSVLPFQGNPLAVICNAVDLEEQHLLQIARWMNISETTFVLPAQHKDADYRVRIFTPDGELDFAGHPTLGTAHVLLENGSICAKQGRVIQECAAGLIPVRLDQKNHLSFLAPPAPITQVSSQLIEEITGISTDDSMPPAVAGAGSRWLLLPLAHTEHLRTLTVSAKSLALLAQHTGSKGIVLFAPVSDNSGDDYELRVIFTKHGAVTEDPVTGSANAGLAQYLASQGRTDSYRARQGLSIGHHGRIVIDYAGEEVWIGGQVTTRIRGNFLLP</sequence>
<comment type="similarity">
    <text evidence="1">Belongs to the PhzF family.</text>
</comment>
<evidence type="ECO:0000256" key="1">
    <source>
        <dbReference type="ARBA" id="ARBA00008270"/>
    </source>
</evidence>
<dbReference type="PANTHER" id="PTHR13774:SF32">
    <property type="entry name" value="ANTISENSE-ENHANCING SEQUENCE 1"/>
    <property type="match status" value="1"/>
</dbReference>
<dbReference type="PIRSF" id="PIRSF016184">
    <property type="entry name" value="PhzC_PhzF"/>
    <property type="match status" value="1"/>
</dbReference>